<dbReference type="Proteomes" id="UP000008139">
    <property type="component" value="Chromosome"/>
</dbReference>
<name>F2LU16_HIPMA</name>
<evidence type="ECO:0000256" key="7">
    <source>
        <dbReference type="SAM" id="Phobius"/>
    </source>
</evidence>
<dbReference type="InParanoid" id="F2LU16"/>
<comment type="subcellular location">
    <subcellularLocation>
        <location evidence="1">Cell inner membrane</location>
    </subcellularLocation>
</comment>
<keyword evidence="3" id="KW-0997">Cell inner membrane</keyword>
<evidence type="ECO:0000256" key="1">
    <source>
        <dbReference type="ARBA" id="ARBA00004533"/>
    </source>
</evidence>
<protein>
    <submittedName>
        <fullName evidence="8">Lipid A biosynthesis acyltransferase</fullName>
    </submittedName>
</protein>
<dbReference type="eggNOG" id="COG1560">
    <property type="taxonomic scope" value="Bacteria"/>
</dbReference>
<gene>
    <name evidence="8" type="ordered locus">Hipma_0443</name>
</gene>
<organism evidence="8 9">
    <name type="scientific">Hippea maritima (strain ATCC 700847 / DSM 10411 / MH2)</name>
    <dbReference type="NCBI Taxonomy" id="760142"/>
    <lineage>
        <taxon>Bacteria</taxon>
        <taxon>Pseudomonadati</taxon>
        <taxon>Campylobacterota</taxon>
        <taxon>Desulfurellia</taxon>
        <taxon>Desulfurellales</taxon>
        <taxon>Hippeaceae</taxon>
        <taxon>Hippea</taxon>
    </lineage>
</organism>
<dbReference type="PANTHER" id="PTHR30606">
    <property type="entry name" value="LIPID A BIOSYNTHESIS LAUROYL ACYLTRANSFERASE"/>
    <property type="match status" value="1"/>
</dbReference>
<dbReference type="AlphaFoldDB" id="F2LU16"/>
<evidence type="ECO:0000256" key="6">
    <source>
        <dbReference type="ARBA" id="ARBA00023315"/>
    </source>
</evidence>
<proteinExistence type="predicted"/>
<dbReference type="EMBL" id="CP002606">
    <property type="protein sequence ID" value="AEA33415.1"/>
    <property type="molecule type" value="Genomic_DNA"/>
</dbReference>
<keyword evidence="9" id="KW-1185">Reference proteome</keyword>
<accession>F2LU16</accession>
<evidence type="ECO:0000256" key="4">
    <source>
        <dbReference type="ARBA" id="ARBA00022679"/>
    </source>
</evidence>
<evidence type="ECO:0000256" key="5">
    <source>
        <dbReference type="ARBA" id="ARBA00023136"/>
    </source>
</evidence>
<dbReference type="InterPro" id="IPR004960">
    <property type="entry name" value="LipA_acyltrans"/>
</dbReference>
<evidence type="ECO:0000256" key="2">
    <source>
        <dbReference type="ARBA" id="ARBA00022475"/>
    </source>
</evidence>
<evidence type="ECO:0000313" key="9">
    <source>
        <dbReference type="Proteomes" id="UP000008139"/>
    </source>
</evidence>
<dbReference type="GO" id="GO:0016746">
    <property type="term" value="F:acyltransferase activity"/>
    <property type="evidence" value="ECO:0007669"/>
    <property type="project" value="UniProtKB-KW"/>
</dbReference>
<keyword evidence="5 7" id="KW-0472">Membrane</keyword>
<dbReference type="PANTHER" id="PTHR30606:SF10">
    <property type="entry name" value="PHOSPHATIDYLINOSITOL MANNOSIDE ACYLTRANSFERASE"/>
    <property type="match status" value="1"/>
</dbReference>
<evidence type="ECO:0000313" key="8">
    <source>
        <dbReference type="EMBL" id="AEA33415.1"/>
    </source>
</evidence>
<keyword evidence="7" id="KW-1133">Transmembrane helix</keyword>
<dbReference type="Pfam" id="PF03279">
    <property type="entry name" value="Lip_A_acyltrans"/>
    <property type="match status" value="1"/>
</dbReference>
<keyword evidence="7" id="KW-0812">Transmembrane</keyword>
<keyword evidence="2" id="KW-1003">Cell membrane</keyword>
<reference evidence="8 9" key="1">
    <citation type="journal article" date="2011" name="Stand. Genomic Sci.">
        <title>Complete genome sequence of the thermophilic sulfur-reducer Hippea maritima type strain (MH(2)).</title>
        <authorList>
            <person name="Huntemann M."/>
            <person name="Lu M."/>
            <person name="Nolan M."/>
            <person name="Lapidus A."/>
            <person name="Lucas S."/>
            <person name="Hammon N."/>
            <person name="Deshpande S."/>
            <person name="Cheng J.F."/>
            <person name="Tapia R."/>
            <person name="Han C."/>
            <person name="Goodwin L."/>
            <person name="Pitluck S."/>
            <person name="Liolios K."/>
            <person name="Pagani I."/>
            <person name="Ivanova N."/>
            <person name="Ovchinikova G."/>
            <person name="Pati A."/>
            <person name="Chen A."/>
            <person name="Palaniappan K."/>
            <person name="Land M."/>
            <person name="Hauser L."/>
            <person name="Jeffries C.D."/>
            <person name="Detter J.C."/>
            <person name="Brambilla E.M."/>
            <person name="Rohde M."/>
            <person name="Spring S."/>
            <person name="Goker M."/>
            <person name="Woyke T."/>
            <person name="Bristow J."/>
            <person name="Eisen J.A."/>
            <person name="Markowitz V."/>
            <person name="Hugenholtz P."/>
            <person name="Kyrpides N.C."/>
            <person name="Klenk H.P."/>
            <person name="Mavromatis K."/>
        </authorList>
    </citation>
    <scope>NUCLEOTIDE SEQUENCE [LARGE SCALE GENOMIC DNA]</scope>
    <source>
        <strain evidence="9">ATCC 700847 / DSM 10411 / MH2</strain>
    </source>
</reference>
<dbReference type="RefSeq" id="WP_013681456.1">
    <property type="nucleotide sequence ID" value="NC_015318.1"/>
</dbReference>
<feature type="transmembrane region" description="Helical" evidence="7">
    <location>
        <begin position="6"/>
        <end position="31"/>
    </location>
</feature>
<keyword evidence="6 8" id="KW-0012">Acyltransferase</keyword>
<dbReference type="KEGG" id="hmr:Hipma_0443"/>
<dbReference type="HOGENOM" id="CLU_049421_4_0_7"/>
<evidence type="ECO:0000256" key="3">
    <source>
        <dbReference type="ARBA" id="ARBA00022519"/>
    </source>
</evidence>
<reference evidence="9" key="2">
    <citation type="submission" date="2011-03" db="EMBL/GenBank/DDBJ databases">
        <title>The complete genome of Hippea maritima DSM 10411.</title>
        <authorList>
            <consortium name="US DOE Joint Genome Institute (JGI-PGF)"/>
            <person name="Lucas S."/>
            <person name="Copeland A."/>
            <person name="Lapidus A."/>
            <person name="Bruce D."/>
            <person name="Goodwin L."/>
            <person name="Pitluck S."/>
            <person name="Peters L."/>
            <person name="Kyrpides N."/>
            <person name="Mavromatis K."/>
            <person name="Pagani I."/>
            <person name="Ivanova N."/>
            <person name="Mikhailova N."/>
            <person name="Lu M."/>
            <person name="Detter J.C."/>
            <person name="Tapia R."/>
            <person name="Han C."/>
            <person name="Land M."/>
            <person name="Hauser L."/>
            <person name="Markowitz V."/>
            <person name="Cheng J.-F."/>
            <person name="Hugenholtz P."/>
            <person name="Woyke T."/>
            <person name="Wu D."/>
            <person name="Spring S."/>
            <person name="Schroeder M."/>
            <person name="Brambilla E."/>
            <person name="Klenk H.-P."/>
            <person name="Eisen J.A."/>
        </authorList>
    </citation>
    <scope>NUCLEOTIDE SEQUENCE [LARGE SCALE GENOMIC DNA]</scope>
    <source>
        <strain evidence="9">ATCC 700847 / DSM 10411 / MH2</strain>
    </source>
</reference>
<dbReference type="CDD" id="cd07984">
    <property type="entry name" value="LPLAT_LABLAT-like"/>
    <property type="match status" value="1"/>
</dbReference>
<dbReference type="GO" id="GO:0005886">
    <property type="term" value="C:plasma membrane"/>
    <property type="evidence" value="ECO:0007669"/>
    <property type="project" value="UniProtKB-SubCell"/>
</dbReference>
<dbReference type="OrthoDB" id="9803456at2"/>
<sequence length="272" mass="31717">MRFVYGFLRLWPLCCLKALFRTVVLLVYLILSKRRRITQNNIRYAIGGDYKKLALRSYLYFADMVAFNVKYLQNRAFIEKHFNIEGYENYLKAKSLGRGVIFTTAHFGNWEMLVCAFAVLKEPINIMVRPIDNKSVDELVESIRSSCENKVLSSRMSAFEFIRMLKKGEVLGILIDQAGGDGSFKVNFFGRKAKVSESVGVFACKLGVPVLPAYLKEENNSFTIVIEKAILCDRDKPKREAIQEVMDRVYERFEAWIKSQPHKYFWMHNRWK</sequence>
<dbReference type="STRING" id="760142.Hipma_0443"/>
<dbReference type="GO" id="GO:0009247">
    <property type="term" value="P:glycolipid biosynthetic process"/>
    <property type="evidence" value="ECO:0007669"/>
    <property type="project" value="UniProtKB-ARBA"/>
</dbReference>
<keyword evidence="4 8" id="KW-0808">Transferase</keyword>